<evidence type="ECO:0000313" key="3">
    <source>
        <dbReference type="Proteomes" id="UP000807469"/>
    </source>
</evidence>
<gene>
    <name evidence="2" type="ORF">BDN70DRAFT_479982</name>
</gene>
<feature type="region of interest" description="Disordered" evidence="1">
    <location>
        <begin position="52"/>
        <end position="73"/>
    </location>
</feature>
<accession>A0A9P5Z8B7</accession>
<protein>
    <submittedName>
        <fullName evidence="2">Uncharacterized protein</fullName>
    </submittedName>
</protein>
<keyword evidence="3" id="KW-1185">Reference proteome</keyword>
<comment type="caution">
    <text evidence="2">The sequence shown here is derived from an EMBL/GenBank/DDBJ whole genome shotgun (WGS) entry which is preliminary data.</text>
</comment>
<feature type="compositionally biased region" description="Low complexity" evidence="1">
    <location>
        <begin position="283"/>
        <end position="292"/>
    </location>
</feature>
<evidence type="ECO:0000256" key="1">
    <source>
        <dbReference type="SAM" id="MobiDB-lite"/>
    </source>
</evidence>
<feature type="compositionally biased region" description="Low complexity" evidence="1">
    <location>
        <begin position="52"/>
        <end position="66"/>
    </location>
</feature>
<proteinExistence type="predicted"/>
<dbReference type="AlphaFoldDB" id="A0A9P5Z8B7"/>
<organism evidence="2 3">
    <name type="scientific">Pholiota conissans</name>
    <dbReference type="NCBI Taxonomy" id="109636"/>
    <lineage>
        <taxon>Eukaryota</taxon>
        <taxon>Fungi</taxon>
        <taxon>Dikarya</taxon>
        <taxon>Basidiomycota</taxon>
        <taxon>Agaricomycotina</taxon>
        <taxon>Agaricomycetes</taxon>
        <taxon>Agaricomycetidae</taxon>
        <taxon>Agaricales</taxon>
        <taxon>Agaricineae</taxon>
        <taxon>Strophariaceae</taxon>
        <taxon>Pholiota</taxon>
    </lineage>
</organism>
<feature type="region of interest" description="Disordered" evidence="1">
    <location>
        <begin position="232"/>
        <end position="292"/>
    </location>
</feature>
<reference evidence="2" key="1">
    <citation type="submission" date="2020-11" db="EMBL/GenBank/DDBJ databases">
        <authorList>
            <consortium name="DOE Joint Genome Institute"/>
            <person name="Ahrendt S."/>
            <person name="Riley R."/>
            <person name="Andreopoulos W."/>
            <person name="Labutti K."/>
            <person name="Pangilinan J."/>
            <person name="Ruiz-Duenas F.J."/>
            <person name="Barrasa J.M."/>
            <person name="Sanchez-Garcia M."/>
            <person name="Camarero S."/>
            <person name="Miyauchi S."/>
            <person name="Serrano A."/>
            <person name="Linde D."/>
            <person name="Babiker R."/>
            <person name="Drula E."/>
            <person name="Ayuso-Fernandez I."/>
            <person name="Pacheco R."/>
            <person name="Padilla G."/>
            <person name="Ferreira P."/>
            <person name="Barriuso J."/>
            <person name="Kellner H."/>
            <person name="Castanera R."/>
            <person name="Alfaro M."/>
            <person name="Ramirez L."/>
            <person name="Pisabarro A.G."/>
            <person name="Kuo A."/>
            <person name="Tritt A."/>
            <person name="Lipzen A."/>
            <person name="He G."/>
            <person name="Yan M."/>
            <person name="Ng V."/>
            <person name="Cullen D."/>
            <person name="Martin F."/>
            <person name="Rosso M.-N."/>
            <person name="Henrissat B."/>
            <person name="Hibbett D."/>
            <person name="Martinez A.T."/>
            <person name="Grigoriev I.V."/>
        </authorList>
    </citation>
    <scope>NUCLEOTIDE SEQUENCE</scope>
    <source>
        <strain evidence="2">CIRM-BRFM 674</strain>
    </source>
</reference>
<evidence type="ECO:0000313" key="2">
    <source>
        <dbReference type="EMBL" id="KAF9482040.1"/>
    </source>
</evidence>
<name>A0A9P5Z8B7_9AGAR</name>
<dbReference type="Proteomes" id="UP000807469">
    <property type="component" value="Unassembled WGS sequence"/>
</dbReference>
<dbReference type="EMBL" id="MU155170">
    <property type="protein sequence ID" value="KAF9482040.1"/>
    <property type="molecule type" value="Genomic_DNA"/>
</dbReference>
<sequence>MERKRAGQRVNEGRGSSILAHPIILSSFARPLFPRPPPRSASLSSLAHLLARPSAPRSPSPTRSLAHPPALSRSSYPHTFTHSSLAGPLIARRCLAVLFHPRKRYRERTGEQERAIDNGWTRAGLHPRPPVIGCPSSSTRSPWPSSSTSLIVRPRRLIQHASIIVRFSFVHACRCHSTVVVDLRHAWHCCDGLRVRWSSATACRQSSAAEYRPSPAHRPLLDEGTKEVREVRAKGRQKHLSSLAHPPRSLCARLPRRSLVQPPDLVTHSGVTPSAPPAPTAPSPSARTSPSV</sequence>